<keyword evidence="2" id="KW-1185">Reference proteome</keyword>
<organism evidence="1 2">
    <name type="scientific">Streptomyces fungicidicus</name>
    <dbReference type="NCBI Taxonomy" id="68203"/>
    <lineage>
        <taxon>Bacteria</taxon>
        <taxon>Bacillati</taxon>
        <taxon>Actinomycetota</taxon>
        <taxon>Actinomycetes</taxon>
        <taxon>Kitasatosporales</taxon>
        <taxon>Streptomycetaceae</taxon>
        <taxon>Streptomyces</taxon>
    </lineage>
</organism>
<gene>
    <name evidence="1" type="ORF">G6W56_23550</name>
</gene>
<sequence length="3084" mass="324173">MPTTCFLIGGTRVLTRCAAQLLDAGVRVEGVFSDDPAVAAFAAEHGIALHDPHGDLIATLSRQPFDYLFSMVNFRILRAEVLALPRIAAINFHDGPLPRYSGSHVPAWALYEGATRHAATWHRMAEAVDAGSVLLERWFPVRDHSTALSLTYETAETGIELFGDLVPHVVARTLPEPVDTGDRERRFYRRSHRPASGGVIHAGTTAAEAVRLSKALDYGSFPNPLGLPALLTEQGAVLTRQVRLLPRDEVRTGTVALTVTTSAITLAAPDADLVLSDFLAVDGSALSGQAAAQRLGITEGGPVPGVSAERLEAVAAAQNSLRPHEPWWRSRLGALRPARLTADDFTAATAHYGRYELAYLPASRQETAGVVRAFLSAVAERTGEPCFDFAWSPSAARLRAERTHGLTAVRFPVRYEADGTASLLRKLDEAAAREGYAADLEIRLGLAGRPLGSDEPSFTQVMVVEREDGEEASAEPHTEVALLCVETGAPTVFVRETAMSREEALAFTERIEDLALSALFHGEERAETATEPSAVTEAPAEQEAPADRAGAPAPEASGPTVLDLIATAVAARPEAVAVRCDDRTLDYAALDAWADAVAAHLHDQGVEDGSVVGVLLERGTHLLPALLGVLRAGAAFLPLDPGYPAERLRRYTEVARADLILTDARTHALGTSLGPALPVPEADGSALAVPARVGPGDLAYVLFTSGSTGDPKGVEVGHDALANFLTGIGERLAVTAEDRVLAHTTVAFDISLLELLLPPTKGATVVLAGRDAARDPGRLAELTGEATIAQATPSMWRLLLETGWRPPAGLTVLSGGEALPVSVAEPLHASARSLWNLYGPTEATVWASSHRVTSVGSFLPLGEPLPRLALHVLDEELAPCAPGTTGALYISGAGLARGYAHRADLTADAFLTHPATGVRLYRTGDEVRLHADGALEWLGRTDAQLKVRAHRVEPAEIEGVLERFPGVGAAVVTAARFEGRGEPRLTAYLVGARTATRSELDAWARGSLPDYMVPDAYVRLDALPLTGNGKTARSLLPEPTRDTIIRTDDAPSPATVATAATPETADSAPADGTTLSGLTGTVATAFAATLGTDDFATDANFFDLGGDSANVTLAAARLSESLGTPVSTTSIFATGTPAALARLLAAEGTVRISEPKTTQAQPATVPTVTDAAGEPDRPAPASAPVTGRPRNDARPPAGDALAVIGMACRFPGAATPDEFWRNLLDGVSSIGEAPADRRGWAHLWSETDEARMGWLDGVERFDAARFGLTDREARRTDPLQRLLLSVTAEALEGSGHDHHSLGAGTGVFIGTIASDFPELVARSTGHADPHAATGTALSMVANRLSYVFDWSGPSLAVDTACSSSLVALHQAAVHLRAGDVDAAVVGAANLILTPDKTRSFARGGMLSPQGACRTFDEAADGYVRGEGCGVVVLKRLADAERDGDPVLAVVRGTAVNHTGGSAGFLTAPSRPAQEAVLRKALSAAGLGEGGIGYVEAHGTGTQLGDLIELEALHTVLAGSAAGPVAVGSVKTNIGHLEPAAGVAGLIKTVLALQAGTIPPSLNFRTPNKAFDFDSSPLFVADRAVPWEGPRVAGVSSFGFGGANAHVVVEAAPDTTAADGDGPCLLALSAHSPEALRTLARRLLLMLDSAYCPSLVALSESSLRRPAAPHRLACVVDSAEQLEDKLRLFLAGVSRARSLHTGAATGNEGLPEVPVAPGAPRERLDAAARQFAAGARLTAPPGRAPVRFPTAPHEERHLWLEPAEAPPARSDAPAGPAVRSWSEQPEAAEHLVLGTPTLPGAAYPGRIAQLLGQDRFGLRDLTFRAPVEGDARVTAEHDGTTVRFNDASGALVCDGRVTAPEPPALTVPDSSGAARTPVDLDAMYEAFARRGLRYGPGFRTVTALSTGPGVATGDLRSRGPATGPLDARLIDGAFQVALAACGADGLYVPFTVERLTVLGPLPAAVRVHARRDRDTPPGSGLLTGSLVVLDGARPVLEAHGVTWKRLSSPPSGPVTPPAPERDAAHPAPSERAHPVPPGAARPAAAPAGRLNGHLPAQARTAGEDLDAVLTRWVAEALELESDAVEADRPLQEQGLDSLLAVSLAQDIKARLDVDIPVTLVLEVGTVERLAAELRDAYGVTSVPSDRAPGPADTGPPPEVAPEVAPEPPQPGTSHATPGPDSPRTSERRPASRPEDVEDDRHDIAIIGMDGVFPNARSTDELWHVLMAGEDCLREVPEERWDLEAYYGTEGRPGTVYLRKAGFVDGLTDFDAGFFRLSPAEAQWIDPQQRHLVQSAWRALEDAGLAGRVPASTGVFVGASYQHYRDMVVGDVVETPAGLGNHNAILANRLSYFLDLRGPSMTVDTLCSSSLVALHQAVRSIRSGECEQAVVAGVHMGMSPQYFQLGSRLRSFSPSGVVRAFDAGADGFVPGEGVVSVVVKSLGAALRDGDRVRGVVRGSAVGHGGRTSGLTVPSGGGQGEVVVAALADAGVSPESLGVVEAHGTGTGLGDPIEVEGLSRAWRRFTGRSQFCALGSVKSNIGHLEPAAGLAGLVKVLLAMEHGVVPGSLHVRRPNDHIRFEDSPFFLVDRAWVWGREGGPRRGAVSAFGMGGVNAHVIVEEPPRVERGAEVVQDSHLVRVTGADERAVRELAAAYADHLTAAPDADPGDFARTVNTGRAAQRWTTAVHGTGRAELAARLTEIADGTTQPVRSAGRQVTAFLYTGQGSQYAGMARRLLTTEPHFRDALHECADLLAPHLDVPLLDLLHGDARHLLDETRYAQPAVVSVEVALTRLLAEAGVRPDTVAGHSLGELTAAWAAGVLTLPDLLRLTVVRGALMQGRSTDGTMAVVHTGTATLTEALRNHPGVEIAAYNGRTHTVTGPEQDIARFCEESPYRTQRLTVSHAFHSAAMEPAVRPFAEAVAATALRAPELSFADTLTGDWHTAATATDPQRWAAAIRRPVRFAQALTTLATEGPHVVWEIGPHPQLLPMARSVLAEPHPVWVPTLHRERNDQVQLHAALAAHHRATGAELDWAALHAGKNQRTTTAPTYPFARQELTAPPARRATANAVSHPLFDHPYEHRSEAE</sequence>
<name>A0ACC7Y5F4_9ACTN</name>
<dbReference type="EMBL" id="JAANNW010000023">
    <property type="protein sequence ID" value="NUV77072.1"/>
    <property type="molecule type" value="Genomic_DNA"/>
</dbReference>
<reference evidence="1" key="1">
    <citation type="submission" date="2020-03" db="EMBL/GenBank/DDBJ databases">
        <title>Complete genome sequence of sixteen Streptomyces strains facilitates identification of candidate genes involved in plant growth-promotion in grain legumes and cereals.</title>
        <authorList>
            <person name="Gopalakrishnan S."/>
            <person name="Thakur V."/>
            <person name="Saxena R."/>
            <person name="Vadlamudi S."/>
            <person name="Purohit S."/>
            <person name="Kumar V."/>
            <person name="Rathore A."/>
            <person name="Chitikineni A."/>
            <person name="Varshney R.K."/>
        </authorList>
    </citation>
    <scope>NUCLEOTIDE SEQUENCE</scope>
    <source>
        <strain evidence="1">CAI-93</strain>
    </source>
</reference>
<proteinExistence type="predicted"/>
<accession>A0ACC7Y5F4</accession>
<comment type="caution">
    <text evidence="1">The sequence shown here is derived from an EMBL/GenBank/DDBJ whole genome shotgun (WGS) entry which is preliminary data.</text>
</comment>
<dbReference type="Proteomes" id="UP000556843">
    <property type="component" value="Unassembled WGS sequence"/>
</dbReference>
<evidence type="ECO:0000313" key="1">
    <source>
        <dbReference type="EMBL" id="NUV77072.1"/>
    </source>
</evidence>
<evidence type="ECO:0000313" key="2">
    <source>
        <dbReference type="Proteomes" id="UP000556843"/>
    </source>
</evidence>
<protein>
    <submittedName>
        <fullName evidence="1">Amino acid adenylation domain-containing protein</fullName>
    </submittedName>
</protein>